<evidence type="ECO:0008006" key="9">
    <source>
        <dbReference type="Google" id="ProtNLM"/>
    </source>
</evidence>
<dbReference type="InterPro" id="IPR018108">
    <property type="entry name" value="MCP_transmembrane"/>
</dbReference>
<keyword evidence="4 5" id="KW-0472">Membrane</keyword>
<keyword evidence="2 5" id="KW-0812">Transmembrane</keyword>
<dbReference type="RefSeq" id="XP_069212293.1">
    <property type="nucleotide sequence ID" value="XM_069348749.1"/>
</dbReference>
<feature type="repeat" description="Solcar" evidence="5">
    <location>
        <begin position="197"/>
        <end position="299"/>
    </location>
</feature>
<feature type="transmembrane region" description="Helical" evidence="6">
    <location>
        <begin position="150"/>
        <end position="172"/>
    </location>
</feature>
<dbReference type="GeneID" id="95981136"/>
<evidence type="ECO:0000256" key="2">
    <source>
        <dbReference type="ARBA" id="ARBA00022692"/>
    </source>
</evidence>
<protein>
    <recommendedName>
        <fullName evidence="9">CSC1/OSCA1-like 7TM region domain-containing protein</fullName>
    </recommendedName>
</protein>
<evidence type="ECO:0000256" key="4">
    <source>
        <dbReference type="ARBA" id="ARBA00023136"/>
    </source>
</evidence>
<feature type="transmembrane region" description="Helical" evidence="6">
    <location>
        <begin position="20"/>
        <end position="39"/>
    </location>
</feature>
<evidence type="ECO:0000256" key="5">
    <source>
        <dbReference type="PROSITE-ProRule" id="PRU00282"/>
    </source>
</evidence>
<feature type="transmembrane region" description="Helical" evidence="6">
    <location>
        <begin position="311"/>
        <end position="334"/>
    </location>
</feature>
<feature type="transmembrane region" description="Helical" evidence="6">
    <location>
        <begin position="423"/>
        <end position="444"/>
    </location>
</feature>
<proteinExistence type="predicted"/>
<keyword evidence="3 6" id="KW-1133">Transmembrane helix</keyword>
<feature type="transmembrane region" description="Helical" evidence="6">
    <location>
        <begin position="366"/>
        <end position="388"/>
    </location>
</feature>
<dbReference type="EMBL" id="JBBXJM010000001">
    <property type="protein sequence ID" value="KAL1412349.1"/>
    <property type="molecule type" value="Genomic_DNA"/>
</dbReference>
<feature type="transmembrane region" description="Helical" evidence="6">
    <location>
        <begin position="71"/>
        <end position="94"/>
    </location>
</feature>
<evidence type="ECO:0000256" key="1">
    <source>
        <dbReference type="ARBA" id="ARBA00004141"/>
    </source>
</evidence>
<dbReference type="Proteomes" id="UP001565368">
    <property type="component" value="Unassembled WGS sequence"/>
</dbReference>
<keyword evidence="8" id="KW-1185">Reference proteome</keyword>
<feature type="transmembrane region" description="Helical" evidence="6">
    <location>
        <begin position="106"/>
        <end position="130"/>
    </location>
</feature>
<name>A0ABR3QCA5_9TREE</name>
<comment type="caution">
    <text evidence="7">The sequence shown here is derived from an EMBL/GenBank/DDBJ whole genome shotgun (WGS) entry which is preliminary data.</text>
</comment>
<dbReference type="PROSITE" id="PS50920">
    <property type="entry name" value="SOLCAR"/>
    <property type="match status" value="1"/>
</dbReference>
<dbReference type="InterPro" id="IPR023395">
    <property type="entry name" value="MCP_dom_sf"/>
</dbReference>
<organism evidence="7 8">
    <name type="scientific">Vanrija albida</name>
    <dbReference type="NCBI Taxonomy" id="181172"/>
    <lineage>
        <taxon>Eukaryota</taxon>
        <taxon>Fungi</taxon>
        <taxon>Dikarya</taxon>
        <taxon>Basidiomycota</taxon>
        <taxon>Agaricomycotina</taxon>
        <taxon>Tremellomycetes</taxon>
        <taxon>Trichosporonales</taxon>
        <taxon>Trichosporonaceae</taxon>
        <taxon>Vanrija</taxon>
    </lineage>
</organism>
<evidence type="ECO:0000256" key="6">
    <source>
        <dbReference type="SAM" id="Phobius"/>
    </source>
</evidence>
<gene>
    <name evidence="7" type="ORF">Q8F55_000093</name>
</gene>
<feature type="transmembrane region" description="Helical" evidence="6">
    <location>
        <begin position="203"/>
        <end position="227"/>
    </location>
</feature>
<evidence type="ECO:0000256" key="3">
    <source>
        <dbReference type="ARBA" id="ARBA00022989"/>
    </source>
</evidence>
<dbReference type="Gene3D" id="1.50.40.10">
    <property type="entry name" value="Mitochondrial carrier domain"/>
    <property type="match status" value="2"/>
</dbReference>
<comment type="subcellular location">
    <subcellularLocation>
        <location evidence="1">Membrane</location>
        <topology evidence="1">Multi-pass membrane protein</topology>
    </subcellularLocation>
</comment>
<evidence type="ECO:0000313" key="7">
    <source>
        <dbReference type="EMBL" id="KAL1412349.1"/>
    </source>
</evidence>
<evidence type="ECO:0000313" key="8">
    <source>
        <dbReference type="Proteomes" id="UP001565368"/>
    </source>
</evidence>
<dbReference type="SUPFAM" id="SSF103506">
    <property type="entry name" value="Mitochondrial carrier"/>
    <property type="match status" value="1"/>
</dbReference>
<accession>A0ABR3QCA5</accession>
<feature type="transmembrane region" description="Helical" evidence="6">
    <location>
        <begin position="275"/>
        <end position="299"/>
    </location>
</feature>
<sequence>MPTPTPTPTPIDAWLRAATLPQLVVAALALAAYPVLAGAQVRHWATYRPLGDPDPGSLWTALRRRGADGTVFRGAGALALRQLLTLGLCAFTAAASTPSRPTERGVALQIALVLATFIAAWTATSPLAALHAARELGARPSAEGMRAAALAGAVHAALLASALLQLLLAAGFGSGPGWELAPYAAAYPLPTPADPFPRGALPFLAATVLVTVPLALLVAMPFIGAIVRLRANYNPKGVSLADDDPHYAGPQLTGVFATLRRTIAVEGWYGVYKGWAVLVLQLAIFSVVATIGVTLFVAFRPLVEHLLSYQLLVWAAAVVVPAVAAFLSLPLYVLQIRAIVTPYRVPFAPRRALRLLLSDRERASPFALYAIPGLVSALLVSAVLNSLVRIVLKDVILGPNAHFFPRPNEPPEPVTIAIAGWRWALFAALSIGLVFVLVPLDVVFTKLSVASVLPGVDEVLGESTPLVPGSSTLRLAGEEDDVVGVRPVSVAAYAGLQDALRRIPEEEGTGALFRAWEWTTVGAVLAYFSG</sequence>
<reference evidence="7 8" key="1">
    <citation type="submission" date="2023-08" db="EMBL/GenBank/DDBJ databases">
        <title>Annotated Genome Sequence of Vanrija albida AlHP1.</title>
        <authorList>
            <person name="Herzog R."/>
        </authorList>
    </citation>
    <scope>NUCLEOTIDE SEQUENCE [LARGE SCALE GENOMIC DNA]</scope>
    <source>
        <strain evidence="7 8">AlHP1</strain>
    </source>
</reference>